<feature type="transmembrane region" description="Helical" evidence="1">
    <location>
        <begin position="21"/>
        <end position="39"/>
    </location>
</feature>
<dbReference type="RefSeq" id="WP_093323443.1">
    <property type="nucleotide sequence ID" value="NZ_FOSZ01000003.1"/>
</dbReference>
<feature type="transmembrane region" description="Helical" evidence="1">
    <location>
        <begin position="51"/>
        <end position="72"/>
    </location>
</feature>
<proteinExistence type="predicted"/>
<dbReference type="PROSITE" id="PS50244">
    <property type="entry name" value="S5A_REDUCTASE"/>
    <property type="match status" value="1"/>
</dbReference>
<feature type="transmembrane region" description="Helical" evidence="1">
    <location>
        <begin position="110"/>
        <end position="127"/>
    </location>
</feature>
<feature type="transmembrane region" description="Helical" evidence="1">
    <location>
        <begin position="180"/>
        <end position="204"/>
    </location>
</feature>
<evidence type="ECO:0000256" key="1">
    <source>
        <dbReference type="SAM" id="Phobius"/>
    </source>
</evidence>
<keyword evidence="1" id="KW-0472">Membrane</keyword>
<dbReference type="Pfam" id="PF06966">
    <property type="entry name" value="DUF1295"/>
    <property type="match status" value="1"/>
</dbReference>
<accession>A0A1I4DUK8</accession>
<dbReference type="InterPro" id="IPR010721">
    <property type="entry name" value="UstE-like"/>
</dbReference>
<dbReference type="AlphaFoldDB" id="A0A1I4DUK8"/>
<name>A0A1I4DUK8_9RHOB</name>
<evidence type="ECO:0000313" key="2">
    <source>
        <dbReference type="EMBL" id="SFK96733.1"/>
    </source>
</evidence>
<reference evidence="3" key="1">
    <citation type="submission" date="2016-10" db="EMBL/GenBank/DDBJ databases">
        <authorList>
            <person name="Varghese N."/>
            <person name="Submissions S."/>
        </authorList>
    </citation>
    <scope>NUCLEOTIDE SEQUENCE [LARGE SCALE GENOMIC DNA]</scope>
    <source>
        <strain evidence="3">DSM 28453</strain>
    </source>
</reference>
<dbReference type="EMBL" id="FOSZ01000003">
    <property type="protein sequence ID" value="SFK96733.1"/>
    <property type="molecule type" value="Genomic_DNA"/>
</dbReference>
<organism evidence="2 3">
    <name type="scientific">Shimia haliotis</name>
    <dbReference type="NCBI Taxonomy" id="1280847"/>
    <lineage>
        <taxon>Bacteria</taxon>
        <taxon>Pseudomonadati</taxon>
        <taxon>Pseudomonadota</taxon>
        <taxon>Alphaproteobacteria</taxon>
        <taxon>Rhodobacterales</taxon>
        <taxon>Roseobacteraceae</taxon>
    </lineage>
</organism>
<dbReference type="PANTHER" id="PTHR32251">
    <property type="entry name" value="3-OXO-5-ALPHA-STEROID 4-DEHYDROGENASE"/>
    <property type="match status" value="1"/>
</dbReference>
<dbReference type="GO" id="GO:0016020">
    <property type="term" value="C:membrane"/>
    <property type="evidence" value="ECO:0007669"/>
    <property type="project" value="TreeGrafter"/>
</dbReference>
<dbReference type="PANTHER" id="PTHR32251:SF17">
    <property type="entry name" value="STEROID 5-ALPHA REDUCTASE C-TERMINAL DOMAIN-CONTAINING PROTEIN"/>
    <property type="match status" value="1"/>
</dbReference>
<dbReference type="STRING" id="1280847.SAMN04488036_103421"/>
<keyword evidence="3" id="KW-1185">Reference proteome</keyword>
<sequence>MSTSTSGGVDRSHAPSIAPKLAFAALHAAILMLCAYLAFGPFDWPDPTRAALLFTAAALYFCRHMITLFILLKRRVAYSEAIGLSAFMALFESGFLLLGTGWLSGTATPLGPLDAFAVALILTGSYLNSGSELQRHIWKRDPAHKGKCYTGGLFAYSMHINYFGDTVLFTGWALLSASWLAAPIPVFITASFIVFHIPALDAYLADRYGEAFKSYAARTAKFVPYLY</sequence>
<dbReference type="Proteomes" id="UP000198851">
    <property type="component" value="Unassembled WGS sequence"/>
</dbReference>
<gene>
    <name evidence="2" type="ORF">SAMN04488036_103421</name>
</gene>
<evidence type="ECO:0000313" key="3">
    <source>
        <dbReference type="Proteomes" id="UP000198851"/>
    </source>
</evidence>
<dbReference type="OrthoDB" id="9779233at2"/>
<dbReference type="Gene3D" id="1.20.120.1630">
    <property type="match status" value="1"/>
</dbReference>
<feature type="transmembrane region" description="Helical" evidence="1">
    <location>
        <begin position="148"/>
        <end position="174"/>
    </location>
</feature>
<keyword evidence="1" id="KW-0812">Transmembrane</keyword>
<protein>
    <submittedName>
        <fullName evidence="2">Uncharacterized protein</fullName>
    </submittedName>
</protein>
<keyword evidence="1" id="KW-1133">Transmembrane helix</keyword>
<feature type="transmembrane region" description="Helical" evidence="1">
    <location>
        <begin position="84"/>
        <end position="104"/>
    </location>
</feature>